<dbReference type="Gene3D" id="3.40.50.2300">
    <property type="match status" value="1"/>
</dbReference>
<dbReference type="InterPro" id="IPR041657">
    <property type="entry name" value="HTH_17"/>
</dbReference>
<proteinExistence type="predicted"/>
<sequence length="209" mass="22796">MRKTPANADVMTTREAGEALGVAVRTVQLWVEAGVLPAWRTAGGHRRIARSAVDKLMAERQNDLVPLGTATTTPTHPALRLLLVEDDPVLLRLFHGVVASWDFPVELFTATNGFEGLVRIGEMRPDIVVSDLVMPGMDGFEMLRALKKPGSGFGNLKLLVISALSSEDIEARGGLPEGVTCFHKPVNYVKLETLVHKYFSDRLQRLAGA</sequence>
<dbReference type="InterPro" id="IPR010093">
    <property type="entry name" value="SinI_DNA-bd"/>
</dbReference>
<evidence type="ECO:0000313" key="5">
    <source>
        <dbReference type="Proteomes" id="UP000260665"/>
    </source>
</evidence>
<dbReference type="PROSITE" id="PS50110">
    <property type="entry name" value="RESPONSE_REGULATORY"/>
    <property type="match status" value="1"/>
</dbReference>
<dbReference type="CDD" id="cd00156">
    <property type="entry name" value="REC"/>
    <property type="match status" value="1"/>
</dbReference>
<dbReference type="Pfam" id="PF00072">
    <property type="entry name" value="Response_reg"/>
    <property type="match status" value="1"/>
</dbReference>
<dbReference type="InterPro" id="IPR011006">
    <property type="entry name" value="CheY-like_superfamily"/>
</dbReference>
<keyword evidence="1 2" id="KW-0597">Phosphoprotein</keyword>
<gene>
    <name evidence="4" type="ORF">DIC66_07565</name>
</gene>
<reference evidence="4 5" key="1">
    <citation type="submission" date="2018-05" db="EMBL/GenBank/DDBJ databases">
        <title>Rhodoferax soyangensis sp.nov., isolated from an oligotrophic freshwater lake.</title>
        <authorList>
            <person name="Park M."/>
        </authorList>
    </citation>
    <scope>NUCLEOTIDE SEQUENCE [LARGE SCALE GENOMIC DNA]</scope>
    <source>
        <strain evidence="4 5">IMCC26218</strain>
    </source>
</reference>
<organism evidence="4 5">
    <name type="scientific">Rhodoferax lacus</name>
    <dbReference type="NCBI Taxonomy" id="2184758"/>
    <lineage>
        <taxon>Bacteria</taxon>
        <taxon>Pseudomonadati</taxon>
        <taxon>Pseudomonadota</taxon>
        <taxon>Betaproteobacteria</taxon>
        <taxon>Burkholderiales</taxon>
        <taxon>Comamonadaceae</taxon>
        <taxon>Rhodoferax</taxon>
    </lineage>
</organism>
<feature type="modified residue" description="4-aspartylphosphate" evidence="2">
    <location>
        <position position="131"/>
    </location>
</feature>
<dbReference type="OrthoDB" id="5416564at2"/>
<protein>
    <submittedName>
        <fullName evidence="4">Excisionase</fullName>
    </submittedName>
</protein>
<dbReference type="Proteomes" id="UP000260665">
    <property type="component" value="Unassembled WGS sequence"/>
</dbReference>
<dbReference type="AlphaFoldDB" id="A0A3E1REJ3"/>
<evidence type="ECO:0000259" key="3">
    <source>
        <dbReference type="PROSITE" id="PS50110"/>
    </source>
</evidence>
<dbReference type="NCBIfam" id="TIGR01764">
    <property type="entry name" value="excise"/>
    <property type="match status" value="1"/>
</dbReference>
<comment type="caution">
    <text evidence="4">The sequence shown here is derived from an EMBL/GenBank/DDBJ whole genome shotgun (WGS) entry which is preliminary data.</text>
</comment>
<dbReference type="EMBL" id="QFZK01000003">
    <property type="protein sequence ID" value="RFO97703.1"/>
    <property type="molecule type" value="Genomic_DNA"/>
</dbReference>
<dbReference type="Gene3D" id="1.10.1660.10">
    <property type="match status" value="1"/>
</dbReference>
<accession>A0A3E1REJ3</accession>
<dbReference type="PANTHER" id="PTHR44591:SF3">
    <property type="entry name" value="RESPONSE REGULATORY DOMAIN-CONTAINING PROTEIN"/>
    <property type="match status" value="1"/>
</dbReference>
<dbReference type="SMART" id="SM00448">
    <property type="entry name" value="REC"/>
    <property type="match status" value="1"/>
</dbReference>
<evidence type="ECO:0000313" key="4">
    <source>
        <dbReference type="EMBL" id="RFO97703.1"/>
    </source>
</evidence>
<dbReference type="InterPro" id="IPR009061">
    <property type="entry name" value="DNA-bd_dom_put_sf"/>
</dbReference>
<dbReference type="SUPFAM" id="SSF52172">
    <property type="entry name" value="CheY-like"/>
    <property type="match status" value="1"/>
</dbReference>
<dbReference type="GO" id="GO:0003677">
    <property type="term" value="F:DNA binding"/>
    <property type="evidence" value="ECO:0007669"/>
    <property type="project" value="InterPro"/>
</dbReference>
<dbReference type="PANTHER" id="PTHR44591">
    <property type="entry name" value="STRESS RESPONSE REGULATOR PROTEIN 1"/>
    <property type="match status" value="1"/>
</dbReference>
<dbReference type="CDD" id="cd04762">
    <property type="entry name" value="HTH_MerR-trunc"/>
    <property type="match status" value="1"/>
</dbReference>
<dbReference type="SUPFAM" id="SSF46955">
    <property type="entry name" value="Putative DNA-binding domain"/>
    <property type="match status" value="1"/>
</dbReference>
<name>A0A3E1REJ3_9BURK</name>
<evidence type="ECO:0000256" key="2">
    <source>
        <dbReference type="PROSITE-ProRule" id="PRU00169"/>
    </source>
</evidence>
<dbReference type="InterPro" id="IPR050595">
    <property type="entry name" value="Bact_response_regulator"/>
</dbReference>
<evidence type="ECO:0000256" key="1">
    <source>
        <dbReference type="ARBA" id="ARBA00022553"/>
    </source>
</evidence>
<feature type="domain" description="Response regulatory" evidence="3">
    <location>
        <begin position="80"/>
        <end position="199"/>
    </location>
</feature>
<dbReference type="InterPro" id="IPR001789">
    <property type="entry name" value="Sig_transdc_resp-reg_receiver"/>
</dbReference>
<keyword evidence="5" id="KW-1185">Reference proteome</keyword>
<dbReference type="GO" id="GO:0000160">
    <property type="term" value="P:phosphorelay signal transduction system"/>
    <property type="evidence" value="ECO:0007669"/>
    <property type="project" value="InterPro"/>
</dbReference>
<dbReference type="Pfam" id="PF12728">
    <property type="entry name" value="HTH_17"/>
    <property type="match status" value="1"/>
</dbReference>